<keyword evidence="7 9" id="KW-0472">Membrane</keyword>
<dbReference type="GO" id="GO:0045047">
    <property type="term" value="P:protein targeting to ER"/>
    <property type="evidence" value="ECO:0007669"/>
    <property type="project" value="TreeGrafter"/>
</dbReference>
<keyword evidence="4 9" id="KW-0256">Endoplasmic reticulum</keyword>
<comment type="similarity">
    <text evidence="2 9">Belongs to the SPCS3 family.</text>
</comment>
<feature type="region of interest" description="Disordered" evidence="10">
    <location>
        <begin position="180"/>
        <end position="200"/>
    </location>
</feature>
<comment type="function">
    <text evidence="8">Essential component of the signal peptidase complex (SPC) which catalyzes the cleavage of N-terminal signal sequences from nascent proteins as they are translocated into the lumen of the endoplasmic reticulum. Essential for the SPC catalytic activity, possibly by stabilizing and positioning the active center of the complex close to the lumenal surface. Essential for viability.</text>
</comment>
<evidence type="ECO:0000256" key="5">
    <source>
        <dbReference type="ARBA" id="ARBA00022968"/>
    </source>
</evidence>
<dbReference type="GO" id="GO:0006465">
    <property type="term" value="P:signal peptide processing"/>
    <property type="evidence" value="ECO:0007669"/>
    <property type="project" value="UniProtKB-UniRule"/>
</dbReference>
<comment type="subcellular location">
    <subcellularLocation>
        <location evidence="1">Endoplasmic reticulum membrane</location>
        <topology evidence="1">Single-pass type II membrane protein</topology>
    </subcellularLocation>
</comment>
<evidence type="ECO:0000256" key="1">
    <source>
        <dbReference type="ARBA" id="ARBA00004648"/>
    </source>
</evidence>
<sequence length="200" mass="22475">MFSIVQRGQHVLNHAVTLIGILSVFIALSSYALLQQGGAFNLPSTISGVSPQATVRMSRRFGSVGSKEKENNKLTFDLQADLTPLFNWNTKQIFVYLTAEYPGKSEGSSNKVTYWDKIITSKDNANLTLQNEKSKYSVWDVEDTFRNREATVKLEWDIQPYVGILISGETTGEVDVVFPTPPTGEEARAEKMKKRQQKQH</sequence>
<dbReference type="EMBL" id="KV453926">
    <property type="protein sequence ID" value="ODV75638.1"/>
    <property type="molecule type" value="Genomic_DNA"/>
</dbReference>
<evidence type="ECO:0000256" key="9">
    <source>
        <dbReference type="PIRNR" id="PIRNR016089"/>
    </source>
</evidence>
<keyword evidence="6 11" id="KW-1133">Transmembrane helix</keyword>
<evidence type="ECO:0000313" key="13">
    <source>
        <dbReference type="Proteomes" id="UP000094389"/>
    </source>
</evidence>
<evidence type="ECO:0000256" key="10">
    <source>
        <dbReference type="SAM" id="MobiDB-lite"/>
    </source>
</evidence>
<dbReference type="GeneID" id="30986874"/>
<evidence type="ECO:0000256" key="11">
    <source>
        <dbReference type="SAM" id="Phobius"/>
    </source>
</evidence>
<keyword evidence="5" id="KW-0735">Signal-anchor</keyword>
<dbReference type="GO" id="GO:0005787">
    <property type="term" value="C:signal peptidase complex"/>
    <property type="evidence" value="ECO:0007669"/>
    <property type="project" value="UniProtKB-UniRule"/>
</dbReference>
<evidence type="ECO:0000256" key="3">
    <source>
        <dbReference type="ARBA" id="ARBA00022692"/>
    </source>
</evidence>
<evidence type="ECO:0000256" key="7">
    <source>
        <dbReference type="ARBA" id="ARBA00023136"/>
    </source>
</evidence>
<feature type="compositionally biased region" description="Basic residues" evidence="10">
    <location>
        <begin position="191"/>
        <end position="200"/>
    </location>
</feature>
<protein>
    <recommendedName>
        <fullName evidence="9">Signal peptidase subunit 3</fullName>
    </recommendedName>
</protein>
<dbReference type="Proteomes" id="UP000094389">
    <property type="component" value="Unassembled WGS sequence"/>
</dbReference>
<evidence type="ECO:0000256" key="2">
    <source>
        <dbReference type="ARBA" id="ARBA00009289"/>
    </source>
</evidence>
<keyword evidence="13" id="KW-1185">Reference proteome</keyword>
<evidence type="ECO:0000256" key="6">
    <source>
        <dbReference type="ARBA" id="ARBA00022989"/>
    </source>
</evidence>
<evidence type="ECO:0000313" key="12">
    <source>
        <dbReference type="EMBL" id="ODV75638.1"/>
    </source>
</evidence>
<accession>A0A1E4S838</accession>
<dbReference type="RefSeq" id="XP_020072677.1">
    <property type="nucleotide sequence ID" value="XM_020212478.1"/>
</dbReference>
<organism evidence="12 13">
    <name type="scientific">Cyberlindnera jadinii (strain ATCC 18201 / CBS 1600 / BCRC 20928 / JCM 3617 / NBRC 0987 / NRRL Y-1542)</name>
    <name type="common">Torula yeast</name>
    <name type="synonym">Candida utilis</name>
    <dbReference type="NCBI Taxonomy" id="983966"/>
    <lineage>
        <taxon>Eukaryota</taxon>
        <taxon>Fungi</taxon>
        <taxon>Dikarya</taxon>
        <taxon>Ascomycota</taxon>
        <taxon>Saccharomycotina</taxon>
        <taxon>Saccharomycetes</taxon>
        <taxon>Phaffomycetales</taxon>
        <taxon>Phaffomycetaceae</taxon>
        <taxon>Cyberlindnera</taxon>
    </lineage>
</organism>
<reference evidence="12 13" key="1">
    <citation type="journal article" date="2016" name="Proc. Natl. Acad. Sci. U.S.A.">
        <title>Comparative genomics of biotechnologically important yeasts.</title>
        <authorList>
            <person name="Riley R."/>
            <person name="Haridas S."/>
            <person name="Wolfe K.H."/>
            <person name="Lopes M.R."/>
            <person name="Hittinger C.T."/>
            <person name="Goeker M."/>
            <person name="Salamov A.A."/>
            <person name="Wisecaver J.H."/>
            <person name="Long T.M."/>
            <person name="Calvey C.H."/>
            <person name="Aerts A.L."/>
            <person name="Barry K.W."/>
            <person name="Choi C."/>
            <person name="Clum A."/>
            <person name="Coughlan A.Y."/>
            <person name="Deshpande S."/>
            <person name="Douglass A.P."/>
            <person name="Hanson S.J."/>
            <person name="Klenk H.-P."/>
            <person name="LaButti K.M."/>
            <person name="Lapidus A."/>
            <person name="Lindquist E.A."/>
            <person name="Lipzen A.M."/>
            <person name="Meier-Kolthoff J.P."/>
            <person name="Ohm R.A."/>
            <person name="Otillar R.P."/>
            <person name="Pangilinan J.L."/>
            <person name="Peng Y."/>
            <person name="Rokas A."/>
            <person name="Rosa C.A."/>
            <person name="Scheuner C."/>
            <person name="Sibirny A.A."/>
            <person name="Slot J.C."/>
            <person name="Stielow J.B."/>
            <person name="Sun H."/>
            <person name="Kurtzman C.P."/>
            <person name="Blackwell M."/>
            <person name="Grigoriev I.V."/>
            <person name="Jeffries T.W."/>
        </authorList>
    </citation>
    <scope>NUCLEOTIDE SEQUENCE [LARGE SCALE GENOMIC DNA]</scope>
    <source>
        <strain evidence="13">ATCC 18201 / CBS 1600 / BCRC 20928 / JCM 3617 / NBRC 0987 / NRRL Y-1542</strain>
    </source>
</reference>
<dbReference type="PIRSF" id="PIRSF016089">
    <property type="entry name" value="SPC22"/>
    <property type="match status" value="1"/>
</dbReference>
<dbReference type="OrthoDB" id="10261524at2759"/>
<dbReference type="Pfam" id="PF04573">
    <property type="entry name" value="SPC22"/>
    <property type="match status" value="1"/>
</dbReference>
<keyword evidence="3 11" id="KW-0812">Transmembrane</keyword>
<dbReference type="PANTHER" id="PTHR12804">
    <property type="entry name" value="MICROSOMAL SIGNAL PEPTIDASE 23 KD SUBUNIT SPC22/23"/>
    <property type="match status" value="1"/>
</dbReference>
<dbReference type="STRING" id="983966.A0A1E4S838"/>
<feature type="transmembrane region" description="Helical" evidence="11">
    <location>
        <begin position="12"/>
        <end position="34"/>
    </location>
</feature>
<evidence type="ECO:0000256" key="4">
    <source>
        <dbReference type="ARBA" id="ARBA00022824"/>
    </source>
</evidence>
<evidence type="ECO:0000256" key="8">
    <source>
        <dbReference type="ARBA" id="ARBA00045670"/>
    </source>
</evidence>
<name>A0A1E4S838_CYBJN</name>
<dbReference type="InterPro" id="IPR007653">
    <property type="entry name" value="SPC3"/>
</dbReference>
<dbReference type="AlphaFoldDB" id="A0A1E4S838"/>
<dbReference type="OMA" id="LAIMCIM"/>
<gene>
    <name evidence="12" type="ORF">CYBJADRAFT_123381</name>
</gene>
<proteinExistence type="inferred from homology"/>
<dbReference type="PANTHER" id="PTHR12804:SF0">
    <property type="entry name" value="SIGNAL PEPTIDASE COMPLEX SUBUNIT 3"/>
    <property type="match status" value="1"/>
</dbReference>